<reference evidence="1 2" key="1">
    <citation type="submission" date="2016-09" db="EMBL/GenBank/DDBJ databases">
        <authorList>
            <person name="Capua I."/>
            <person name="De Benedictis P."/>
            <person name="Joannis T."/>
            <person name="Lombin L.H."/>
            <person name="Cattoli G."/>
        </authorList>
    </citation>
    <scope>NUCLEOTIDE SEQUENCE [LARGE SCALE GENOMIC DNA]</scope>
    <source>
        <strain evidence="1 2">IMI 309357</strain>
    </source>
</reference>
<protein>
    <submittedName>
        <fullName evidence="1">Uncharacterized protein</fullName>
    </submittedName>
</protein>
<sequence length="164" mass="17857">MDSRERDYGYPPIEGGLEDAVTPEADSASVLSLMFANAFADSSTSKVSGVHARLSKRGQAHQDFPDLTSAKLIQFVILNLKSGDTSDASTANATPGRTSLSYAHQLHLALTASRLVLTKDHQKDDQEIVRGPQRNVSMGGATLSWTVHIRRHHWHFTGTSPGFE</sequence>
<dbReference type="EMBL" id="MJBS01000115">
    <property type="protein sequence ID" value="OHE93629.1"/>
    <property type="molecule type" value="Genomic_DNA"/>
</dbReference>
<name>A0A1G4AWU2_9PEZI</name>
<proteinExistence type="predicted"/>
<evidence type="ECO:0000313" key="1">
    <source>
        <dbReference type="EMBL" id="OHE93629.1"/>
    </source>
</evidence>
<keyword evidence="2" id="KW-1185">Reference proteome</keyword>
<dbReference type="RefSeq" id="XP_022470794.1">
    <property type="nucleotide sequence ID" value="XM_022622659.1"/>
</dbReference>
<gene>
    <name evidence="1" type="ORF">CORC01_11032</name>
</gene>
<comment type="caution">
    <text evidence="1">The sequence shown here is derived from an EMBL/GenBank/DDBJ whole genome shotgun (WGS) entry which is preliminary data.</text>
</comment>
<dbReference type="Proteomes" id="UP000176998">
    <property type="component" value="Unassembled WGS sequence"/>
</dbReference>
<dbReference type="AlphaFoldDB" id="A0A1G4AWU2"/>
<dbReference type="GeneID" id="34564169"/>
<evidence type="ECO:0000313" key="2">
    <source>
        <dbReference type="Proteomes" id="UP000176998"/>
    </source>
</evidence>
<organism evidence="1 2">
    <name type="scientific">Colletotrichum orchidophilum</name>
    <dbReference type="NCBI Taxonomy" id="1209926"/>
    <lineage>
        <taxon>Eukaryota</taxon>
        <taxon>Fungi</taxon>
        <taxon>Dikarya</taxon>
        <taxon>Ascomycota</taxon>
        <taxon>Pezizomycotina</taxon>
        <taxon>Sordariomycetes</taxon>
        <taxon>Hypocreomycetidae</taxon>
        <taxon>Glomerellales</taxon>
        <taxon>Glomerellaceae</taxon>
        <taxon>Colletotrichum</taxon>
    </lineage>
</organism>
<accession>A0A1G4AWU2</accession>